<accession>A0ABT3N0G4</accession>
<sequence length="161" mass="18446">MEKFIKTAVILAAFFIPLAKAQNQELLKPPVEYKIIRDTNINGTYQSEKESIHWFNNEIEKRKSAENSGNPYKTAALKVTLQNLKGFAQHILDDNQFQEELTDDERNAYGKLLFDLNEMDANEPEYTKTIRPTGINRFIQTLTILSQDNTSRHQPADPSSA</sequence>
<evidence type="ECO:0000256" key="1">
    <source>
        <dbReference type="SAM" id="SignalP"/>
    </source>
</evidence>
<dbReference type="RefSeq" id="WP_262564877.1">
    <property type="nucleotide sequence ID" value="NZ_JAPFCC010000001.1"/>
</dbReference>
<dbReference type="EMBL" id="JAPFCC010000001">
    <property type="protein sequence ID" value="MCW7555109.1"/>
    <property type="molecule type" value="Genomic_DNA"/>
</dbReference>
<evidence type="ECO:0000313" key="2">
    <source>
        <dbReference type="EMBL" id="MCW7555109.1"/>
    </source>
</evidence>
<comment type="caution">
    <text evidence="2">The sequence shown here is derived from an EMBL/GenBank/DDBJ whole genome shotgun (WGS) entry which is preliminary data.</text>
</comment>
<gene>
    <name evidence="2" type="ORF">NX722_21280</name>
</gene>
<organism evidence="2 3">
    <name type="scientific">Endozoicomonas gorgoniicola</name>
    <dbReference type="NCBI Taxonomy" id="1234144"/>
    <lineage>
        <taxon>Bacteria</taxon>
        <taxon>Pseudomonadati</taxon>
        <taxon>Pseudomonadota</taxon>
        <taxon>Gammaproteobacteria</taxon>
        <taxon>Oceanospirillales</taxon>
        <taxon>Endozoicomonadaceae</taxon>
        <taxon>Endozoicomonas</taxon>
    </lineage>
</organism>
<evidence type="ECO:0000313" key="3">
    <source>
        <dbReference type="Proteomes" id="UP001209854"/>
    </source>
</evidence>
<keyword evidence="1" id="KW-0732">Signal</keyword>
<dbReference type="Proteomes" id="UP001209854">
    <property type="component" value="Unassembled WGS sequence"/>
</dbReference>
<feature type="chain" id="PRO_5047411855" evidence="1">
    <location>
        <begin position="22"/>
        <end position="161"/>
    </location>
</feature>
<keyword evidence="3" id="KW-1185">Reference proteome</keyword>
<name>A0ABT3N0G4_9GAMM</name>
<reference evidence="2 3" key="1">
    <citation type="submission" date="2022-10" db="EMBL/GenBank/DDBJ databases">
        <title>High-quality genome sequences of two octocoral-associated bacteria, Endozoicomonas euniceicola EF212 and Endozoicomonas gorgoniicola PS125.</title>
        <authorList>
            <person name="Chiou Y.-J."/>
            <person name="Chen Y.-H."/>
        </authorList>
    </citation>
    <scope>NUCLEOTIDE SEQUENCE [LARGE SCALE GENOMIC DNA]</scope>
    <source>
        <strain evidence="2 3">PS125</strain>
    </source>
</reference>
<proteinExistence type="predicted"/>
<feature type="signal peptide" evidence="1">
    <location>
        <begin position="1"/>
        <end position="21"/>
    </location>
</feature>
<protein>
    <submittedName>
        <fullName evidence="2">Uncharacterized protein</fullName>
    </submittedName>
</protein>